<evidence type="ECO:0000313" key="2">
    <source>
        <dbReference type="Proteomes" id="UP000814033"/>
    </source>
</evidence>
<proteinExistence type="predicted"/>
<reference evidence="1" key="1">
    <citation type="submission" date="2021-02" db="EMBL/GenBank/DDBJ databases">
        <authorList>
            <consortium name="DOE Joint Genome Institute"/>
            <person name="Ahrendt S."/>
            <person name="Looney B.P."/>
            <person name="Miyauchi S."/>
            <person name="Morin E."/>
            <person name="Drula E."/>
            <person name="Courty P.E."/>
            <person name="Chicoki N."/>
            <person name="Fauchery L."/>
            <person name="Kohler A."/>
            <person name="Kuo A."/>
            <person name="Labutti K."/>
            <person name="Pangilinan J."/>
            <person name="Lipzen A."/>
            <person name="Riley R."/>
            <person name="Andreopoulos W."/>
            <person name="He G."/>
            <person name="Johnson J."/>
            <person name="Barry K.W."/>
            <person name="Grigoriev I.V."/>
            <person name="Nagy L."/>
            <person name="Hibbett D."/>
            <person name="Henrissat B."/>
            <person name="Matheny P.B."/>
            <person name="Labbe J."/>
            <person name="Martin F."/>
        </authorList>
    </citation>
    <scope>NUCLEOTIDE SEQUENCE</scope>
    <source>
        <strain evidence="1">FP105234-sp</strain>
    </source>
</reference>
<organism evidence="1 2">
    <name type="scientific">Auriscalpium vulgare</name>
    <dbReference type="NCBI Taxonomy" id="40419"/>
    <lineage>
        <taxon>Eukaryota</taxon>
        <taxon>Fungi</taxon>
        <taxon>Dikarya</taxon>
        <taxon>Basidiomycota</taxon>
        <taxon>Agaricomycotina</taxon>
        <taxon>Agaricomycetes</taxon>
        <taxon>Russulales</taxon>
        <taxon>Auriscalpiaceae</taxon>
        <taxon>Auriscalpium</taxon>
    </lineage>
</organism>
<name>A0ACB8S657_9AGAM</name>
<accession>A0ACB8S657</accession>
<reference evidence="1" key="2">
    <citation type="journal article" date="2022" name="New Phytol.">
        <title>Evolutionary transition to the ectomycorrhizal habit in the genomes of a hyperdiverse lineage of mushroom-forming fungi.</title>
        <authorList>
            <person name="Looney B."/>
            <person name="Miyauchi S."/>
            <person name="Morin E."/>
            <person name="Drula E."/>
            <person name="Courty P.E."/>
            <person name="Kohler A."/>
            <person name="Kuo A."/>
            <person name="LaButti K."/>
            <person name="Pangilinan J."/>
            <person name="Lipzen A."/>
            <person name="Riley R."/>
            <person name="Andreopoulos W."/>
            <person name="He G."/>
            <person name="Johnson J."/>
            <person name="Nolan M."/>
            <person name="Tritt A."/>
            <person name="Barry K.W."/>
            <person name="Grigoriev I.V."/>
            <person name="Nagy L.G."/>
            <person name="Hibbett D."/>
            <person name="Henrissat B."/>
            <person name="Matheny P.B."/>
            <person name="Labbe J."/>
            <person name="Martin F.M."/>
        </authorList>
    </citation>
    <scope>NUCLEOTIDE SEQUENCE</scope>
    <source>
        <strain evidence="1">FP105234-sp</strain>
    </source>
</reference>
<dbReference type="Proteomes" id="UP000814033">
    <property type="component" value="Unassembled WGS sequence"/>
</dbReference>
<gene>
    <name evidence="1" type="ORF">FA95DRAFT_269945</name>
</gene>
<comment type="caution">
    <text evidence="1">The sequence shown here is derived from an EMBL/GenBank/DDBJ whole genome shotgun (WGS) entry which is preliminary data.</text>
</comment>
<sequence>MQRAHVSMGRDILLLQLHRSFFTETVNRPEMFVSHHPYLVSAAATVYSACQMISCMETVYGKQPALASRFTYFWSSTMAGALSLCVLMSRVPFCAFVPLLRPHLESCLALFRRASSSSPKAEQCTPLLEEMVGKANLAYTRWCEGLKAGPADEVPGFRAEHASDARASVRRCTE</sequence>
<evidence type="ECO:0000313" key="1">
    <source>
        <dbReference type="EMBL" id="KAI0051390.1"/>
    </source>
</evidence>
<dbReference type="EMBL" id="MU275852">
    <property type="protein sequence ID" value="KAI0051390.1"/>
    <property type="molecule type" value="Genomic_DNA"/>
</dbReference>
<protein>
    <submittedName>
        <fullName evidence="1">Uncharacterized protein</fullName>
    </submittedName>
</protein>
<keyword evidence="2" id="KW-1185">Reference proteome</keyword>